<dbReference type="Pfam" id="PF06945">
    <property type="entry name" value="DUF1289"/>
    <property type="match status" value="1"/>
</dbReference>
<evidence type="ECO:0000256" key="2">
    <source>
        <dbReference type="ARBA" id="ARBA00001946"/>
    </source>
</evidence>
<keyword evidence="5" id="KW-0460">Magnesium</keyword>
<comment type="cofactor">
    <cofactor evidence="1">
        <name>Mn(2+)</name>
        <dbReference type="ChEBI" id="CHEBI:29035"/>
    </cofactor>
</comment>
<dbReference type="Pfam" id="PF00293">
    <property type="entry name" value="NUDIX"/>
    <property type="match status" value="1"/>
</dbReference>
<keyword evidence="9" id="KW-1185">Reference proteome</keyword>
<evidence type="ECO:0000313" key="8">
    <source>
        <dbReference type="EMBL" id="KRG44169.1"/>
    </source>
</evidence>
<evidence type="ECO:0000256" key="3">
    <source>
        <dbReference type="ARBA" id="ARBA00022723"/>
    </source>
</evidence>
<dbReference type="InterPro" id="IPR045121">
    <property type="entry name" value="CoAse"/>
</dbReference>
<protein>
    <submittedName>
        <fullName evidence="8">DNA mismatch repair protein MutT</fullName>
    </submittedName>
</protein>
<dbReference type="PROSITE" id="PS51462">
    <property type="entry name" value="NUDIX"/>
    <property type="match status" value="1"/>
</dbReference>
<dbReference type="PANTHER" id="PTHR12992:SF11">
    <property type="entry name" value="MITOCHONDRIAL COENZYME A DIPHOSPHATASE NUDT8"/>
    <property type="match status" value="1"/>
</dbReference>
<evidence type="ECO:0000256" key="5">
    <source>
        <dbReference type="ARBA" id="ARBA00022842"/>
    </source>
</evidence>
<dbReference type="OrthoDB" id="9802805at2"/>
<dbReference type="AlphaFoldDB" id="A0A0R0AIF2"/>
<dbReference type="Gene3D" id="3.90.79.10">
    <property type="entry name" value="Nucleoside Triphosphate Pyrophosphohydrolase"/>
    <property type="match status" value="1"/>
</dbReference>
<dbReference type="NCBIfam" id="NF007980">
    <property type="entry name" value="PRK10707.1"/>
    <property type="match status" value="1"/>
</dbReference>
<feature type="domain" description="Nudix hydrolase" evidence="7">
    <location>
        <begin position="103"/>
        <end position="237"/>
    </location>
</feature>
<keyword evidence="3" id="KW-0479">Metal-binding</keyword>
<dbReference type="GO" id="GO:0010945">
    <property type="term" value="F:coenzyme A diphosphatase activity"/>
    <property type="evidence" value="ECO:0007669"/>
    <property type="project" value="InterPro"/>
</dbReference>
<dbReference type="InterPro" id="IPR010710">
    <property type="entry name" value="DUF1289"/>
</dbReference>
<dbReference type="InterPro" id="IPR000086">
    <property type="entry name" value="NUDIX_hydrolase_dom"/>
</dbReference>
<gene>
    <name evidence="8" type="ORF">ARC78_05960</name>
</gene>
<accession>A0A0R0AIF2</accession>
<dbReference type="EMBL" id="LLXS01000009">
    <property type="protein sequence ID" value="KRG44169.1"/>
    <property type="molecule type" value="Genomic_DNA"/>
</dbReference>
<evidence type="ECO:0000256" key="4">
    <source>
        <dbReference type="ARBA" id="ARBA00022801"/>
    </source>
</evidence>
<name>A0A0R0AIF2_9GAMM</name>
<dbReference type="GO" id="GO:0046872">
    <property type="term" value="F:metal ion binding"/>
    <property type="evidence" value="ECO:0007669"/>
    <property type="project" value="UniProtKB-KW"/>
</dbReference>
<proteinExistence type="predicted"/>
<keyword evidence="6" id="KW-0464">Manganese</keyword>
<dbReference type="RefSeq" id="WP_054660065.1">
    <property type="nucleotide sequence ID" value="NZ_BAZI01000289.1"/>
</dbReference>
<dbReference type="InterPro" id="IPR015797">
    <property type="entry name" value="NUDIX_hydrolase-like_dom_sf"/>
</dbReference>
<dbReference type="PANTHER" id="PTHR12992">
    <property type="entry name" value="NUDIX HYDROLASE"/>
    <property type="match status" value="1"/>
</dbReference>
<evidence type="ECO:0000256" key="1">
    <source>
        <dbReference type="ARBA" id="ARBA00001936"/>
    </source>
</evidence>
<comment type="caution">
    <text evidence="8">The sequence shown here is derived from an EMBL/GenBank/DDBJ whole genome shotgun (WGS) entry which is preliminary data.</text>
</comment>
<evidence type="ECO:0000313" key="9">
    <source>
        <dbReference type="Proteomes" id="UP000050836"/>
    </source>
</evidence>
<dbReference type="SUPFAM" id="SSF55811">
    <property type="entry name" value="Nudix"/>
    <property type="match status" value="1"/>
</dbReference>
<evidence type="ECO:0000256" key="6">
    <source>
        <dbReference type="ARBA" id="ARBA00023211"/>
    </source>
</evidence>
<dbReference type="Proteomes" id="UP000050836">
    <property type="component" value="Unassembled WGS sequence"/>
</dbReference>
<keyword evidence="4" id="KW-0378">Hydrolase</keyword>
<comment type="cofactor">
    <cofactor evidence="2">
        <name>Mg(2+)</name>
        <dbReference type="ChEBI" id="CHEBI:18420"/>
    </cofactor>
</comment>
<evidence type="ECO:0000259" key="7">
    <source>
        <dbReference type="PROSITE" id="PS51462"/>
    </source>
</evidence>
<dbReference type="CDD" id="cd03426">
    <property type="entry name" value="NUDIX_CoAse_Nudt7"/>
    <property type="match status" value="1"/>
</dbReference>
<reference evidence="8 9" key="1">
    <citation type="submission" date="2015-10" db="EMBL/GenBank/DDBJ databases">
        <title>Genome sequencing and analysis of members of genus Stenotrophomonas.</title>
        <authorList>
            <person name="Patil P.P."/>
            <person name="Midha S."/>
            <person name="Patil P.B."/>
        </authorList>
    </citation>
    <scope>NUCLEOTIDE SEQUENCE [LARGE SCALE GENOMIC DNA]</scope>
    <source>
        <strain evidence="8 9">JCM 9942</strain>
    </source>
</reference>
<sequence length="267" mass="29503">MDAVRRVVPSPCIGICVLDPHGHCRGCARRGDEIGAWLQMDDAMREHLMEAVLPGRMIAPGSLAARLSDPARLLRALEPLSSAPAGQGWNHSELADILPPTPPVEAAVLVGLIPRPQGVQLLLTRRTEHLRHHGGQVGLPGGRIEPTDRNPVMAAIRECEEEIALARRQVQVLGYLDPFLTITGFRVSPVVAVIDPAFVAEADPSEVAEVFEVPFDFLMDPANLRQVPMEYRGRMRHVLEYTWPGQRIWGATAAILYNLRRRLEQVP</sequence>
<organism evidence="8 9">
    <name type="scientific">Stenotrophomonas pictorum JCM 9942</name>
    <dbReference type="NCBI Taxonomy" id="1236960"/>
    <lineage>
        <taxon>Bacteria</taxon>
        <taxon>Pseudomonadati</taxon>
        <taxon>Pseudomonadota</taxon>
        <taxon>Gammaproteobacteria</taxon>
        <taxon>Lysobacterales</taxon>
        <taxon>Lysobacteraceae</taxon>
        <taxon>Stenotrophomonas</taxon>
    </lineage>
</organism>